<sequence length="92" mass="10209">MSVKSSSVGSSRYRQLRVTATHELNGRFSYSVYAKPLNKEWHEQQCMARGSVDGTLLGLQHTEDVIAALIVILEGYLLPGIDDGSHRPHATR</sequence>
<dbReference type="EMBL" id="LN853814">
    <property type="protein sequence ID" value="CRY96739.1"/>
    <property type="molecule type" value="Genomic_DNA"/>
</dbReference>
<reference evidence="1" key="2">
    <citation type="submission" date="2015-07" db="EMBL/GenBank/DDBJ databases">
        <title>Plasmids, circular viruses and viroids from rat gut.</title>
        <authorList>
            <person name="Jorgensen T.J."/>
            <person name="Hansen M.A."/>
            <person name="Xu Z."/>
            <person name="Tabak M.A."/>
            <person name="Sorensen S.J."/>
            <person name="Hansen L.H."/>
        </authorList>
    </citation>
    <scope>NUCLEOTIDE SEQUENCE</scope>
    <source>
        <strain evidence="1">RGFK1242</strain>
    </source>
</reference>
<dbReference type="AlphaFoldDB" id="A0A0H5Q5P0"/>
<organism evidence="1">
    <name type="scientific">uncultured prokaryote</name>
    <dbReference type="NCBI Taxonomy" id="198431"/>
    <lineage>
        <taxon>unclassified sequences</taxon>
        <taxon>environmental samples</taxon>
    </lineage>
</organism>
<reference evidence="1" key="1">
    <citation type="submission" date="2015-06" db="EMBL/GenBank/DDBJ databases">
        <authorList>
            <person name="Joergensen T."/>
        </authorList>
    </citation>
    <scope>NUCLEOTIDE SEQUENCE</scope>
    <source>
        <strain evidence="1">RGFK1242</strain>
    </source>
</reference>
<proteinExistence type="predicted"/>
<evidence type="ECO:0000313" key="1">
    <source>
        <dbReference type="EMBL" id="CRY96739.1"/>
    </source>
</evidence>
<name>A0A0H5Q5P0_9ZZZZ</name>
<accession>A0A0H5Q5P0</accession>
<protein>
    <submittedName>
        <fullName evidence="1">Uncharacterized protein</fullName>
    </submittedName>
</protein>